<organism evidence="1 2">
    <name type="scientific">Araneus ventricosus</name>
    <name type="common">Orbweaver spider</name>
    <name type="synonym">Epeira ventricosa</name>
    <dbReference type="NCBI Taxonomy" id="182803"/>
    <lineage>
        <taxon>Eukaryota</taxon>
        <taxon>Metazoa</taxon>
        <taxon>Ecdysozoa</taxon>
        <taxon>Arthropoda</taxon>
        <taxon>Chelicerata</taxon>
        <taxon>Arachnida</taxon>
        <taxon>Araneae</taxon>
        <taxon>Araneomorphae</taxon>
        <taxon>Entelegynae</taxon>
        <taxon>Araneoidea</taxon>
        <taxon>Araneidae</taxon>
        <taxon>Araneus</taxon>
    </lineage>
</organism>
<reference evidence="1 2" key="1">
    <citation type="journal article" date="2019" name="Sci. Rep.">
        <title>Orb-weaving spider Araneus ventricosus genome elucidates the spidroin gene catalogue.</title>
        <authorList>
            <person name="Kono N."/>
            <person name="Nakamura H."/>
            <person name="Ohtoshi R."/>
            <person name="Moran D.A.P."/>
            <person name="Shinohara A."/>
            <person name="Yoshida Y."/>
            <person name="Fujiwara M."/>
            <person name="Mori M."/>
            <person name="Tomita M."/>
            <person name="Arakawa K."/>
        </authorList>
    </citation>
    <scope>NUCLEOTIDE SEQUENCE [LARGE SCALE GENOMIC DNA]</scope>
</reference>
<name>A0A4Y2TSJ9_ARAVE</name>
<accession>A0A4Y2TSJ9</accession>
<evidence type="ECO:0000313" key="2">
    <source>
        <dbReference type="Proteomes" id="UP000499080"/>
    </source>
</evidence>
<dbReference type="AlphaFoldDB" id="A0A4Y2TSJ9"/>
<sequence>MILTRRTRFPLHDWVLAAARFPISPQFSPPDAAVSRPQFSAPDCFPVSADKFSLEDAFPIPAITSSLPDRVSFLQTTTVHCCPDAFSPFLRPQFSRRTRFRFLRAVLADAFSPFHRPQFAADRFPFLRSRSLSPARFPIHRCNRCVSIPAIAGSQKPDVSPFHQTRNLSCAHGPIPCDPDLSCVFPVPADHEISLRTFRFLRPGSHFTFPVSRSRFLDISRSLTTHRLSFHTFPDLLR</sequence>
<protein>
    <submittedName>
        <fullName evidence="1">Uncharacterized protein</fullName>
    </submittedName>
</protein>
<comment type="caution">
    <text evidence="1">The sequence shown here is derived from an EMBL/GenBank/DDBJ whole genome shotgun (WGS) entry which is preliminary data.</text>
</comment>
<dbReference type="Proteomes" id="UP000499080">
    <property type="component" value="Unassembled WGS sequence"/>
</dbReference>
<evidence type="ECO:0000313" key="1">
    <source>
        <dbReference type="EMBL" id="GBO03615.1"/>
    </source>
</evidence>
<keyword evidence="2" id="KW-1185">Reference proteome</keyword>
<dbReference type="EMBL" id="BGPR01030849">
    <property type="protein sequence ID" value="GBO03615.1"/>
    <property type="molecule type" value="Genomic_DNA"/>
</dbReference>
<proteinExistence type="predicted"/>
<gene>
    <name evidence="1" type="ORF">AVEN_88483_1</name>
</gene>